<evidence type="ECO:0000256" key="4">
    <source>
        <dbReference type="ARBA" id="ARBA00022989"/>
    </source>
</evidence>
<evidence type="ECO:0000256" key="2">
    <source>
        <dbReference type="ARBA" id="ARBA00022475"/>
    </source>
</evidence>
<evidence type="ECO:0000313" key="7">
    <source>
        <dbReference type="EMBL" id="SIT45490.1"/>
    </source>
</evidence>
<keyword evidence="8" id="KW-1185">Reference proteome</keyword>
<organism evidence="7 8">
    <name type="scientific">Paraburkholderia ribeironis</name>
    <dbReference type="NCBI Taxonomy" id="1247936"/>
    <lineage>
        <taxon>Bacteria</taxon>
        <taxon>Pseudomonadati</taxon>
        <taxon>Pseudomonadota</taxon>
        <taxon>Betaproteobacteria</taxon>
        <taxon>Burkholderiales</taxon>
        <taxon>Burkholderiaceae</taxon>
        <taxon>Paraburkholderia</taxon>
    </lineage>
</organism>
<evidence type="ECO:0000313" key="8">
    <source>
        <dbReference type="Proteomes" id="UP000187012"/>
    </source>
</evidence>
<evidence type="ECO:0000256" key="1">
    <source>
        <dbReference type="ARBA" id="ARBA00004651"/>
    </source>
</evidence>
<evidence type="ECO:0000256" key="6">
    <source>
        <dbReference type="SAM" id="Phobius"/>
    </source>
</evidence>
<reference evidence="7 8" key="1">
    <citation type="submission" date="2016-12" db="EMBL/GenBank/DDBJ databases">
        <authorList>
            <person name="Song W.-J."/>
            <person name="Kurnit D.M."/>
        </authorList>
    </citation>
    <scope>NUCLEOTIDE SEQUENCE [LARGE SCALE GENOMIC DNA]</scope>
    <source>
        <strain evidence="7 8">STM7296</strain>
    </source>
</reference>
<feature type="transmembrane region" description="Helical" evidence="6">
    <location>
        <begin position="15"/>
        <end position="36"/>
    </location>
</feature>
<evidence type="ECO:0000256" key="5">
    <source>
        <dbReference type="ARBA" id="ARBA00023136"/>
    </source>
</evidence>
<dbReference type="Proteomes" id="UP000187012">
    <property type="component" value="Unassembled WGS sequence"/>
</dbReference>
<keyword evidence="5 6" id="KW-0472">Membrane</keyword>
<evidence type="ECO:0000256" key="3">
    <source>
        <dbReference type="ARBA" id="ARBA00022692"/>
    </source>
</evidence>
<dbReference type="EMBL" id="CYGX02000057">
    <property type="protein sequence ID" value="SIT45490.1"/>
    <property type="molecule type" value="Genomic_DNA"/>
</dbReference>
<dbReference type="InterPro" id="IPR001123">
    <property type="entry name" value="LeuE-type"/>
</dbReference>
<keyword evidence="4 6" id="KW-1133">Transmembrane helix</keyword>
<feature type="transmembrane region" description="Helical" evidence="6">
    <location>
        <begin position="170"/>
        <end position="192"/>
    </location>
</feature>
<dbReference type="Pfam" id="PF01810">
    <property type="entry name" value="LysE"/>
    <property type="match status" value="1"/>
</dbReference>
<dbReference type="PANTHER" id="PTHR30086">
    <property type="entry name" value="ARGININE EXPORTER PROTEIN ARGO"/>
    <property type="match status" value="1"/>
</dbReference>
<comment type="subcellular location">
    <subcellularLocation>
        <location evidence="1">Cell membrane</location>
        <topology evidence="1">Multi-pass membrane protein</topology>
    </subcellularLocation>
</comment>
<dbReference type="AlphaFoldDB" id="A0A1N7SDN9"/>
<protein>
    <submittedName>
        <fullName evidence="7">Lysine exporter protein (LYSE/YGGA)</fullName>
    </submittedName>
</protein>
<name>A0A1N7SDN9_9BURK</name>
<dbReference type="GO" id="GO:0005886">
    <property type="term" value="C:plasma membrane"/>
    <property type="evidence" value="ECO:0007669"/>
    <property type="project" value="UniProtKB-SubCell"/>
</dbReference>
<keyword evidence="2" id="KW-1003">Cell membrane</keyword>
<feature type="transmembrane region" description="Helical" evidence="6">
    <location>
        <begin position="137"/>
        <end position="158"/>
    </location>
</feature>
<accession>A0A1N7SDN9</accession>
<gene>
    <name evidence="7" type="ORF">BN2475_570024</name>
</gene>
<proteinExistence type="predicted"/>
<sequence>MRRVDPPATEFPTMIVTPFVTADVLIAYSAYFVGTASPGPSNLAIMSLAMSAGRRSARAFALGVMSGSFSWALLASLGLSAVLASYSECLVAIRIAGGLYLLWLGFKSARSAFNAGMLPASTARPNEPFKRLYLRGLLLHLTNPKAVLVWLSIVSLAMSPAGGTPHVLPVVLGCMVIGAAVFSSYAVLFSTASARRIYVAMRRWLDGSLAIMFGIAGIKLLTSRS</sequence>
<dbReference type="GO" id="GO:0015171">
    <property type="term" value="F:amino acid transmembrane transporter activity"/>
    <property type="evidence" value="ECO:0007669"/>
    <property type="project" value="TreeGrafter"/>
</dbReference>
<feature type="transmembrane region" description="Helical" evidence="6">
    <location>
        <begin position="83"/>
        <end position="103"/>
    </location>
</feature>
<dbReference type="STRING" id="1247936.BN2475_570024"/>
<dbReference type="PANTHER" id="PTHR30086:SF19">
    <property type="entry name" value="THREONINE EFFLUX PROTEIN"/>
    <property type="match status" value="1"/>
</dbReference>
<keyword evidence="3 6" id="KW-0812">Transmembrane</keyword>
<feature type="transmembrane region" description="Helical" evidence="6">
    <location>
        <begin position="57"/>
        <end position="77"/>
    </location>
</feature>